<keyword evidence="3 15" id="KW-0812">Transmembrane</keyword>
<dbReference type="GO" id="GO:0019954">
    <property type="term" value="P:asexual reproduction"/>
    <property type="evidence" value="ECO:0007669"/>
    <property type="project" value="EnsemblProtists"/>
</dbReference>
<gene>
    <name evidence="18" type="primary">gemA</name>
    <name evidence="18" type="ORF">DFA_03347</name>
</gene>
<evidence type="ECO:0000256" key="15">
    <source>
        <dbReference type="SAM" id="Phobius"/>
    </source>
</evidence>
<dbReference type="Proteomes" id="UP000007797">
    <property type="component" value="Unassembled WGS sequence"/>
</dbReference>
<dbReference type="AlphaFoldDB" id="F4PHB7"/>
<evidence type="ECO:0000256" key="11">
    <source>
        <dbReference type="ARBA" id="ARBA00023128"/>
    </source>
</evidence>
<dbReference type="STRING" id="1054147.F4PHB7"/>
<keyword evidence="12 14" id="KW-0342">GTP-binding</keyword>
<dbReference type="PROSITE" id="PS51423">
    <property type="entry name" value="MIRO"/>
    <property type="match status" value="1"/>
</dbReference>
<dbReference type="GO" id="GO:0007005">
    <property type="term" value="P:mitochondrion organization"/>
    <property type="evidence" value="ECO:0007669"/>
    <property type="project" value="EnsemblProtists"/>
</dbReference>
<evidence type="ECO:0000256" key="9">
    <source>
        <dbReference type="ARBA" id="ARBA00022837"/>
    </source>
</evidence>
<dbReference type="Pfam" id="PF00071">
    <property type="entry name" value="Ras"/>
    <property type="match status" value="1"/>
</dbReference>
<dbReference type="Pfam" id="PF08355">
    <property type="entry name" value="EF_assoc_1"/>
    <property type="match status" value="1"/>
</dbReference>
<sequence length="621" mass="70479">MRKDIKIVIVGDEGVGKTTIISSFVSNSFAEHVQKVVPEVTIPAEVLNAPCATRIIDTCNSDDIQQQGRTQLNIELKQCDAVIIAYASNQFNTFMSVRTKWMPLIKQLRSSNPIPIVIVGTKSEMEEDQDKYKDQIEETIQMMSNDYGETIRWMQCSSKLMFNIHEVLETTQSLVLYPERILFDRPNGRLTDKCEKVLRRIFKLCDLDNDGSLSDQEINYFQQRCQHVTMSTEDIIDLKGFLRSRIDNGVDDNGFTIEGFLFMNLLFLMKNPQHTWVSIRSFKYDDNLELSQDYLSPLISVPKGNYLELSNDGIVYLKSLFKRFDSNNDGLLSKSDQQKLYSTTPGCPFTDESYEKVGINKSTGDLTLNSFLSLWSLQTFEEYQLTLNYFAYFGYDSILKPNTTCLLQQTTTSDRTTYNCFVFGQKSSGKSTLLQNFIKQSTYSSDDTKDLIVCSLPIDTEKFIILNEFNNPQVVLESNKLTRCDGICLVYDNSIGGSLDYAVNIYNQVIKSFSKIPVVFVHVSKTEDPNNSNNSDSAILKKLNVVPLTFSMTKNNLIYRQIFDSIERNNHSTNNSKTNNNNNNKAITKQSNVWITLGAVGAILGAAGFFILKQLNKAATK</sequence>
<dbReference type="NCBIfam" id="TIGR00231">
    <property type="entry name" value="small_GTP"/>
    <property type="match status" value="1"/>
</dbReference>
<feature type="domain" description="Miro" evidence="17">
    <location>
        <begin position="2"/>
        <end position="177"/>
    </location>
</feature>
<comment type="function">
    <text evidence="14">Mitochondrial GTPase involved in mitochondrial trafficking. Probably involved in control of anterograde transport of mitochondria and their subcellular distribution.</text>
</comment>
<dbReference type="PROSITE" id="PS51421">
    <property type="entry name" value="RAS"/>
    <property type="match status" value="1"/>
</dbReference>
<dbReference type="PROSITE" id="PS50222">
    <property type="entry name" value="EF_HAND_2"/>
    <property type="match status" value="1"/>
</dbReference>
<dbReference type="GeneID" id="14877433"/>
<feature type="domain" description="EF-hand" evidence="16">
    <location>
        <begin position="193"/>
        <end position="228"/>
    </location>
</feature>
<reference evidence="19" key="1">
    <citation type="journal article" date="2011" name="Genome Res.">
        <title>Phylogeny-wide analysis of social amoeba genomes highlights ancient origins for complex intercellular communication.</title>
        <authorList>
            <person name="Heidel A.J."/>
            <person name="Lawal H.M."/>
            <person name="Felder M."/>
            <person name="Schilde C."/>
            <person name="Helps N.R."/>
            <person name="Tunggal B."/>
            <person name="Rivero F."/>
            <person name="John U."/>
            <person name="Schleicher M."/>
            <person name="Eichinger L."/>
            <person name="Platzer M."/>
            <person name="Noegel A.A."/>
            <person name="Schaap P."/>
            <person name="Gloeckner G."/>
        </authorList>
    </citation>
    <scope>NUCLEOTIDE SEQUENCE [LARGE SCALE GENOMIC DNA]</scope>
    <source>
        <strain evidence="19">SH3</strain>
    </source>
</reference>
<dbReference type="InterPro" id="IPR018247">
    <property type="entry name" value="EF_Hand_1_Ca_BS"/>
</dbReference>
<dbReference type="OrthoDB" id="10020961at2759"/>
<dbReference type="SUPFAM" id="SSF47473">
    <property type="entry name" value="EF-hand"/>
    <property type="match status" value="1"/>
</dbReference>
<feature type="transmembrane region" description="Helical" evidence="15">
    <location>
        <begin position="593"/>
        <end position="612"/>
    </location>
</feature>
<dbReference type="RefSeq" id="XP_004362952.1">
    <property type="nucleotide sequence ID" value="XM_004362895.1"/>
</dbReference>
<dbReference type="SMART" id="SM00175">
    <property type="entry name" value="RAB"/>
    <property type="match status" value="1"/>
</dbReference>
<keyword evidence="11 14" id="KW-0496">Mitochondrion</keyword>
<keyword evidence="7 14" id="KW-1000">Mitochondrion outer membrane</keyword>
<dbReference type="InterPro" id="IPR002048">
    <property type="entry name" value="EF_hand_dom"/>
</dbReference>
<dbReference type="EMBL" id="GL883006">
    <property type="protein sequence ID" value="EGG25101.1"/>
    <property type="molecule type" value="Genomic_DNA"/>
</dbReference>
<dbReference type="InterPro" id="IPR027417">
    <property type="entry name" value="P-loop_NTPase"/>
</dbReference>
<dbReference type="InterPro" id="IPR005225">
    <property type="entry name" value="Small_GTP-bd"/>
</dbReference>
<evidence type="ECO:0000313" key="18">
    <source>
        <dbReference type="EMBL" id="EGG25101.1"/>
    </source>
</evidence>
<dbReference type="PIRSF" id="PIRSF037488">
    <property type="entry name" value="Mt_Rho_GTPase"/>
    <property type="match status" value="1"/>
</dbReference>
<name>F4PHB7_CACFS</name>
<evidence type="ECO:0000313" key="19">
    <source>
        <dbReference type="Proteomes" id="UP000007797"/>
    </source>
</evidence>
<dbReference type="InterPro" id="IPR020860">
    <property type="entry name" value="MIRO_dom"/>
</dbReference>
<dbReference type="PRINTS" id="PR00449">
    <property type="entry name" value="RASTRNSFRMNG"/>
</dbReference>
<dbReference type="SMART" id="SM00174">
    <property type="entry name" value="RHO"/>
    <property type="match status" value="1"/>
</dbReference>
<comment type="similarity">
    <text evidence="2 14">Belongs to the mitochondrial Rho GTPase family.</text>
</comment>
<dbReference type="GO" id="GO:0003924">
    <property type="term" value="F:GTPase activity"/>
    <property type="evidence" value="ECO:0007669"/>
    <property type="project" value="InterPro"/>
</dbReference>
<comment type="subcellular location">
    <subcellularLocation>
        <location evidence="1 14">Mitochondrion outer membrane</location>
        <topology evidence="1 14">Single-pass type IV membrane protein</topology>
    </subcellularLocation>
</comment>
<proteinExistence type="inferred from homology"/>
<evidence type="ECO:0000256" key="4">
    <source>
        <dbReference type="ARBA" id="ARBA00022723"/>
    </source>
</evidence>
<dbReference type="InterPro" id="IPR011992">
    <property type="entry name" value="EF-hand-dom_pair"/>
</dbReference>
<dbReference type="PANTHER" id="PTHR24072">
    <property type="entry name" value="RHO FAMILY GTPASE"/>
    <property type="match status" value="1"/>
</dbReference>
<dbReference type="SUPFAM" id="SSF52540">
    <property type="entry name" value="P-loop containing nucleoside triphosphate hydrolases"/>
    <property type="match status" value="2"/>
</dbReference>
<dbReference type="InterPro" id="IPR021181">
    <property type="entry name" value="Miro"/>
</dbReference>
<dbReference type="PROSITE" id="PS00018">
    <property type="entry name" value="EF_HAND_1"/>
    <property type="match status" value="1"/>
</dbReference>
<protein>
    <recommendedName>
        <fullName evidence="14">Mitochondrial Rho GTPase</fullName>
        <ecNumber evidence="14">3.6.5.-</ecNumber>
    </recommendedName>
</protein>
<dbReference type="OMA" id="HETTWGI"/>
<evidence type="ECO:0000256" key="10">
    <source>
        <dbReference type="ARBA" id="ARBA00022989"/>
    </source>
</evidence>
<evidence type="ECO:0000256" key="6">
    <source>
        <dbReference type="ARBA" id="ARBA00022741"/>
    </source>
</evidence>
<dbReference type="Gene3D" id="1.10.238.10">
    <property type="entry name" value="EF-hand"/>
    <property type="match status" value="2"/>
</dbReference>
<evidence type="ECO:0000256" key="3">
    <source>
        <dbReference type="ARBA" id="ARBA00022692"/>
    </source>
</evidence>
<organism evidence="18 19">
    <name type="scientific">Cavenderia fasciculata</name>
    <name type="common">Slime mold</name>
    <name type="synonym">Dictyostelium fasciculatum</name>
    <dbReference type="NCBI Taxonomy" id="261658"/>
    <lineage>
        <taxon>Eukaryota</taxon>
        <taxon>Amoebozoa</taxon>
        <taxon>Evosea</taxon>
        <taxon>Eumycetozoa</taxon>
        <taxon>Dictyostelia</taxon>
        <taxon>Acytosteliales</taxon>
        <taxon>Cavenderiaceae</taxon>
        <taxon>Cavenderia</taxon>
    </lineage>
</organism>
<dbReference type="KEGG" id="dfa:DFA_03347"/>
<dbReference type="InterPro" id="IPR013566">
    <property type="entry name" value="EF_hand_assoc_1"/>
</dbReference>
<dbReference type="InterPro" id="IPR013567">
    <property type="entry name" value="EF_hand_assoc_2"/>
</dbReference>
<dbReference type="PROSITE" id="PS51420">
    <property type="entry name" value="RHO"/>
    <property type="match status" value="1"/>
</dbReference>
<keyword evidence="10 15" id="KW-1133">Transmembrane helix</keyword>
<keyword evidence="6 14" id="KW-0547">Nucleotide-binding</keyword>
<evidence type="ECO:0000256" key="12">
    <source>
        <dbReference type="ARBA" id="ARBA00023134"/>
    </source>
</evidence>
<evidence type="ECO:0000256" key="5">
    <source>
        <dbReference type="ARBA" id="ARBA00022737"/>
    </source>
</evidence>
<keyword evidence="19" id="KW-1185">Reference proteome</keyword>
<evidence type="ECO:0000256" key="8">
    <source>
        <dbReference type="ARBA" id="ARBA00022801"/>
    </source>
</evidence>
<dbReference type="Gene3D" id="3.40.50.300">
    <property type="entry name" value="P-loop containing nucleotide triphosphate hydrolases"/>
    <property type="match status" value="2"/>
</dbReference>
<accession>F4PHB7</accession>
<keyword evidence="8 14" id="KW-0378">Hydrolase</keyword>
<evidence type="ECO:0000256" key="2">
    <source>
        <dbReference type="ARBA" id="ARBA00007981"/>
    </source>
</evidence>
<evidence type="ECO:0000256" key="1">
    <source>
        <dbReference type="ARBA" id="ARBA00004200"/>
    </source>
</evidence>
<dbReference type="InterPro" id="IPR001806">
    <property type="entry name" value="Small_GTPase"/>
</dbReference>
<dbReference type="SMART" id="SM00173">
    <property type="entry name" value="RAS"/>
    <property type="match status" value="1"/>
</dbReference>
<evidence type="ECO:0000256" key="14">
    <source>
        <dbReference type="PIRNR" id="PIRNR037488"/>
    </source>
</evidence>
<dbReference type="SMART" id="SM00054">
    <property type="entry name" value="EFh"/>
    <property type="match status" value="2"/>
</dbReference>
<keyword evidence="4" id="KW-0479">Metal-binding</keyword>
<dbReference type="Pfam" id="PF08356">
    <property type="entry name" value="EF_assoc_2"/>
    <property type="match status" value="1"/>
</dbReference>
<evidence type="ECO:0000259" key="17">
    <source>
        <dbReference type="PROSITE" id="PS51423"/>
    </source>
</evidence>
<dbReference type="EC" id="3.6.5.-" evidence="14"/>
<dbReference type="FunFam" id="1.10.238.10:FF:000011">
    <property type="entry name" value="Mitochondrial Rho GTPase"/>
    <property type="match status" value="1"/>
</dbReference>
<keyword evidence="13 14" id="KW-0472">Membrane</keyword>
<evidence type="ECO:0000256" key="13">
    <source>
        <dbReference type="ARBA" id="ARBA00023136"/>
    </source>
</evidence>
<keyword evidence="9 14" id="KW-0106">Calcium</keyword>
<keyword evidence="5" id="KW-0677">Repeat</keyword>
<evidence type="ECO:0000259" key="16">
    <source>
        <dbReference type="PROSITE" id="PS50222"/>
    </source>
</evidence>
<dbReference type="GO" id="GO:0005525">
    <property type="term" value="F:GTP binding"/>
    <property type="evidence" value="ECO:0007669"/>
    <property type="project" value="UniProtKB-KW"/>
</dbReference>
<evidence type="ECO:0000256" key="7">
    <source>
        <dbReference type="ARBA" id="ARBA00022787"/>
    </source>
</evidence>
<dbReference type="PROSITE" id="PS51419">
    <property type="entry name" value="RAB"/>
    <property type="match status" value="1"/>
</dbReference>
<dbReference type="GO" id="GO:0007264">
    <property type="term" value="P:small GTPase-mediated signal transduction"/>
    <property type="evidence" value="ECO:0007669"/>
    <property type="project" value="InterPro"/>
</dbReference>
<dbReference type="GO" id="GO:0005509">
    <property type="term" value="F:calcium ion binding"/>
    <property type="evidence" value="ECO:0007669"/>
    <property type="project" value="InterPro"/>
</dbReference>
<dbReference type="InterPro" id="IPR003578">
    <property type="entry name" value="Small_GTPase_Rho"/>
</dbReference>
<dbReference type="GO" id="GO:0005741">
    <property type="term" value="C:mitochondrial outer membrane"/>
    <property type="evidence" value="ECO:0007669"/>
    <property type="project" value="UniProtKB-SubCell"/>
</dbReference>